<dbReference type="SMART" id="SM00829">
    <property type="entry name" value="PKS_ER"/>
    <property type="match status" value="1"/>
</dbReference>
<protein>
    <submittedName>
        <fullName evidence="2">Zinc-binding dehydrogenase</fullName>
    </submittedName>
</protein>
<dbReference type="Gene3D" id="3.40.50.720">
    <property type="entry name" value="NAD(P)-binding Rossmann-like Domain"/>
    <property type="match status" value="1"/>
</dbReference>
<keyword evidence="3" id="KW-1185">Reference proteome</keyword>
<evidence type="ECO:0000313" key="3">
    <source>
        <dbReference type="Proteomes" id="UP001498238"/>
    </source>
</evidence>
<organism evidence="2 3">
    <name type="scientific">Brevibacterium metallidurans</name>
    <dbReference type="NCBI Taxonomy" id="1482676"/>
    <lineage>
        <taxon>Bacteria</taxon>
        <taxon>Bacillati</taxon>
        <taxon>Actinomycetota</taxon>
        <taxon>Actinomycetes</taxon>
        <taxon>Micrococcales</taxon>
        <taxon>Brevibacteriaceae</taxon>
        <taxon>Brevibacterium</taxon>
    </lineage>
</organism>
<reference evidence="2 3" key="1">
    <citation type="submission" date="2024-01" db="EMBL/GenBank/DDBJ databases">
        <title>Characterization of antibiotic resistant novel bacterial strains and their environmental applications.</title>
        <authorList>
            <person name="Manzoor S."/>
            <person name="Abbas S."/>
            <person name="Arshad M."/>
            <person name="Ahmed I."/>
        </authorList>
    </citation>
    <scope>NUCLEOTIDE SEQUENCE [LARGE SCALE GENOMIC DNA]</scope>
    <source>
        <strain evidence="2 3">NCCP-602</strain>
    </source>
</reference>
<dbReference type="RefSeq" id="WP_339391078.1">
    <property type="nucleotide sequence ID" value="NZ_BAAAAF010000001.1"/>
</dbReference>
<dbReference type="InterPro" id="IPR013149">
    <property type="entry name" value="ADH-like_C"/>
</dbReference>
<evidence type="ECO:0000313" key="2">
    <source>
        <dbReference type="EMBL" id="GAA0034056.1"/>
    </source>
</evidence>
<dbReference type="SUPFAM" id="SSF51735">
    <property type="entry name" value="NAD(P)-binding Rossmann-fold domains"/>
    <property type="match status" value="1"/>
</dbReference>
<dbReference type="Pfam" id="PF00107">
    <property type="entry name" value="ADH_zinc_N"/>
    <property type="match status" value="1"/>
</dbReference>
<dbReference type="SUPFAM" id="SSF50129">
    <property type="entry name" value="GroES-like"/>
    <property type="match status" value="1"/>
</dbReference>
<dbReference type="InterPro" id="IPR020843">
    <property type="entry name" value="ER"/>
</dbReference>
<dbReference type="PANTHER" id="PTHR43677">
    <property type="entry name" value="SHORT-CHAIN DEHYDROGENASE/REDUCTASE"/>
    <property type="match status" value="1"/>
</dbReference>
<accession>A0ABN0SIS6</accession>
<dbReference type="InterPro" id="IPR011032">
    <property type="entry name" value="GroES-like_sf"/>
</dbReference>
<feature type="domain" description="Enoyl reductase (ER)" evidence="1">
    <location>
        <begin position="8"/>
        <end position="313"/>
    </location>
</feature>
<dbReference type="Pfam" id="PF08240">
    <property type="entry name" value="ADH_N"/>
    <property type="match status" value="1"/>
</dbReference>
<dbReference type="Gene3D" id="3.90.180.10">
    <property type="entry name" value="Medium-chain alcohol dehydrogenases, catalytic domain"/>
    <property type="match status" value="1"/>
</dbReference>
<comment type="caution">
    <text evidence="2">The sequence shown here is derived from an EMBL/GenBank/DDBJ whole genome shotgun (WGS) entry which is preliminary data.</text>
</comment>
<dbReference type="InterPro" id="IPR013154">
    <property type="entry name" value="ADH-like_N"/>
</dbReference>
<proteinExistence type="predicted"/>
<dbReference type="PANTHER" id="PTHR43677:SF4">
    <property type="entry name" value="QUINONE OXIDOREDUCTASE-LIKE PROTEIN 2"/>
    <property type="match status" value="1"/>
</dbReference>
<name>A0ABN0SIS6_9MICO</name>
<evidence type="ECO:0000259" key="1">
    <source>
        <dbReference type="SMART" id="SM00829"/>
    </source>
</evidence>
<dbReference type="InterPro" id="IPR051397">
    <property type="entry name" value="Zn-ADH-like_protein"/>
</dbReference>
<gene>
    <name evidence="2" type="ORF">NCCP602_00170</name>
</gene>
<dbReference type="InterPro" id="IPR036291">
    <property type="entry name" value="NAD(P)-bd_dom_sf"/>
</dbReference>
<sequence length="320" mass="33013">MKALTVTDTRTGLMTTDVPVPEPGPDEVTVDVEFAGIGMIDALWSFGRMPSTPGFVPGLELVGTVRDTGSEVAHLSPGQRVAAIPLGGAFAEVAVASASLVTALPDDLDPVLASVVPINTVTAHLALTTVARFSPRETVLVHAGVGGLGSQFAEVARTLGAGRIAAVVGTPEKADLARTLGYADVWLRTALREIPQDAFDLVIDPVGGAAAETAFSLLRSGGRLIRVGNASQADDVRLSSMTHWLENKTTAGFNVGAWLGANPDAGTRSLRWALDAVAQGAVTVSLTEVVTPEGINAALSSLLRGETTGKLSVDMRDLSS</sequence>
<dbReference type="EMBL" id="BAAAAF010000001">
    <property type="protein sequence ID" value="GAA0034056.1"/>
    <property type="molecule type" value="Genomic_DNA"/>
</dbReference>
<dbReference type="Proteomes" id="UP001498238">
    <property type="component" value="Unassembled WGS sequence"/>
</dbReference>